<evidence type="ECO:0000313" key="2">
    <source>
        <dbReference type="EMBL" id="MBE8727907.1"/>
    </source>
</evidence>
<keyword evidence="1" id="KW-0472">Membrane</keyword>
<comment type="caution">
    <text evidence="2">The sequence shown here is derived from an EMBL/GenBank/DDBJ whole genome shotgun (WGS) entry which is preliminary data.</text>
</comment>
<evidence type="ECO:0000313" key="3">
    <source>
        <dbReference type="Proteomes" id="UP000640614"/>
    </source>
</evidence>
<feature type="transmembrane region" description="Helical" evidence="1">
    <location>
        <begin position="154"/>
        <end position="170"/>
    </location>
</feature>
<feature type="transmembrane region" description="Helical" evidence="1">
    <location>
        <begin position="176"/>
        <end position="193"/>
    </location>
</feature>
<dbReference type="Proteomes" id="UP000640614">
    <property type="component" value="Unassembled WGS sequence"/>
</dbReference>
<dbReference type="Pfam" id="PF01066">
    <property type="entry name" value="CDP-OH_P_transf"/>
    <property type="match status" value="1"/>
</dbReference>
<dbReference type="RefSeq" id="WP_194141033.1">
    <property type="nucleotide sequence ID" value="NZ_PRDM01000006.1"/>
</dbReference>
<gene>
    <name evidence="2" type="ORF">C4F50_23570</name>
</gene>
<keyword evidence="1" id="KW-0812">Transmembrane</keyword>
<name>A0ABR9TRA1_9FLAO</name>
<proteinExistence type="predicted"/>
<keyword evidence="3" id="KW-1185">Reference proteome</keyword>
<feature type="transmembrane region" description="Helical" evidence="1">
    <location>
        <begin position="114"/>
        <end position="133"/>
    </location>
</feature>
<organism evidence="2 3">
    <name type="scientific">Flavobacterium hungaricum</name>
    <dbReference type="NCBI Taxonomy" id="2082725"/>
    <lineage>
        <taxon>Bacteria</taxon>
        <taxon>Pseudomonadati</taxon>
        <taxon>Bacteroidota</taxon>
        <taxon>Flavobacteriia</taxon>
        <taxon>Flavobacteriales</taxon>
        <taxon>Flavobacteriaceae</taxon>
        <taxon>Flavobacterium</taxon>
    </lineage>
</organism>
<evidence type="ECO:0000256" key="1">
    <source>
        <dbReference type="SAM" id="Phobius"/>
    </source>
</evidence>
<feature type="transmembrane region" description="Helical" evidence="1">
    <location>
        <begin position="56"/>
        <end position="78"/>
    </location>
</feature>
<keyword evidence="1" id="KW-1133">Transmembrane helix</keyword>
<dbReference type="InterPro" id="IPR000462">
    <property type="entry name" value="CDP-OH_P_trans"/>
</dbReference>
<dbReference type="EMBL" id="PRDM01000006">
    <property type="protein sequence ID" value="MBE8727907.1"/>
    <property type="molecule type" value="Genomic_DNA"/>
</dbReference>
<sequence length="199" mass="22472">MISVYTIKPQFQKLLSPILLFLHKRNITPNQITIGSCFFSLLIGIFFWYADYNNLFFLVLPIGLLLRMAFNALDGMMAKKYNLTSKAGEMLNEMGDVVSDLFVFFPLLKYEPEALYLVVLFIALSIVNEFSGVMGKAISGVRRYDGPMGKSDRALLLGVYGILKFCGVAFSAYSIWIFSVIILLLLISTYVRINKTLKS</sequence>
<accession>A0ABR9TRA1</accession>
<protein>
    <submittedName>
        <fullName evidence="2">CDP-alcohol phosphatidyltransferase family protein</fullName>
    </submittedName>
</protein>
<feature type="transmembrane region" description="Helical" evidence="1">
    <location>
        <begin position="32"/>
        <end position="50"/>
    </location>
</feature>
<dbReference type="Gene3D" id="1.20.120.1760">
    <property type="match status" value="1"/>
</dbReference>
<reference evidence="2 3" key="1">
    <citation type="submission" date="2018-07" db="EMBL/GenBank/DDBJ databases">
        <title>Genome assembly of strain KB82.</title>
        <authorList>
            <person name="Kukolya J."/>
            <person name="Horvath B."/>
            <person name="Nagy I."/>
            <person name="Toth A."/>
        </authorList>
    </citation>
    <scope>NUCLEOTIDE SEQUENCE [LARGE SCALE GENOMIC DNA]</scope>
    <source>
        <strain evidence="2 3">Kb82</strain>
    </source>
</reference>
<dbReference type="InterPro" id="IPR043130">
    <property type="entry name" value="CDP-OH_PTrfase_TM_dom"/>
</dbReference>